<name>A0A450Y9I2_9GAMM</name>
<dbReference type="InterPro" id="IPR010982">
    <property type="entry name" value="Lambda_DNA-bd_dom_sf"/>
</dbReference>
<sequence>MGKSYRAMITPSSLNDPAIPVDEQEKSPGEQLREARRARNLNIEDIAIHLRLTPATVSSLEEEDYEKLPGPVFIRGYLSAYARLLKISPSSILSAFDRRNLAPPPLSRGIANQSQMGSNHLLVQAMTYLIAFCLIALVFFWWRSTIHPSDYARYEEFDVFPEHPLEQQQVIFPGSPDPESEIALDNHAANHAAPVSEGLSFSTVEREAATMEGDGISMEESASTEPSPNQEIFEDGRERRMIASPSSEKPRGPASAENAAPAFTPAENTRSMPQKSALGRLAATLSPARKKDRLVVRLSKDSWVEIYDGFGKKLFYQLGLSGQTYEFRGSAPFQVVLGYAPAAKVIYNGKPFDHTPYIQQEIAEFPVGNAEPTNPIR</sequence>
<feature type="compositionally biased region" description="Polar residues" evidence="1">
    <location>
        <begin position="220"/>
        <end position="230"/>
    </location>
</feature>
<dbReference type="InterPro" id="IPR050400">
    <property type="entry name" value="Bact_Cytoskel_RodZ"/>
</dbReference>
<dbReference type="InterPro" id="IPR001387">
    <property type="entry name" value="Cro/C1-type_HTH"/>
</dbReference>
<dbReference type="Pfam" id="PF13464">
    <property type="entry name" value="RodZ_C"/>
    <property type="match status" value="1"/>
</dbReference>
<keyword evidence="2" id="KW-0472">Membrane</keyword>
<dbReference type="GO" id="GO:0003677">
    <property type="term" value="F:DNA binding"/>
    <property type="evidence" value="ECO:0007669"/>
    <property type="project" value="InterPro"/>
</dbReference>
<evidence type="ECO:0000256" key="1">
    <source>
        <dbReference type="SAM" id="MobiDB-lite"/>
    </source>
</evidence>
<accession>A0A450Y9I2</accession>
<feature type="region of interest" description="Disordered" evidence="1">
    <location>
        <begin position="211"/>
        <end position="274"/>
    </location>
</feature>
<dbReference type="Gene3D" id="1.10.260.40">
    <property type="entry name" value="lambda repressor-like DNA-binding domains"/>
    <property type="match status" value="1"/>
</dbReference>
<dbReference type="AlphaFoldDB" id="A0A450Y9I2"/>
<dbReference type="Pfam" id="PF13413">
    <property type="entry name" value="HTH_25"/>
    <property type="match status" value="1"/>
</dbReference>
<reference evidence="4" key="1">
    <citation type="submission" date="2019-02" db="EMBL/GenBank/DDBJ databases">
        <authorList>
            <person name="Gruber-Vodicka R. H."/>
            <person name="Seah K. B. B."/>
        </authorList>
    </citation>
    <scope>NUCLEOTIDE SEQUENCE</scope>
    <source>
        <strain evidence="5">BECK_S1320</strain>
        <strain evidence="4">BECK_S1321</strain>
    </source>
</reference>
<dbReference type="PANTHER" id="PTHR34475:SF1">
    <property type="entry name" value="CYTOSKELETON PROTEIN RODZ"/>
    <property type="match status" value="1"/>
</dbReference>
<organism evidence="4">
    <name type="scientific">Candidatus Kentrum sp. SD</name>
    <dbReference type="NCBI Taxonomy" id="2126332"/>
    <lineage>
        <taxon>Bacteria</taxon>
        <taxon>Pseudomonadati</taxon>
        <taxon>Pseudomonadota</taxon>
        <taxon>Gammaproteobacteria</taxon>
        <taxon>Candidatus Kentrum</taxon>
    </lineage>
</organism>
<protein>
    <submittedName>
        <fullName evidence="4">Protein RodZ, contains Xre-like HTH and DUF4115 domains</fullName>
    </submittedName>
</protein>
<evidence type="ECO:0000313" key="4">
    <source>
        <dbReference type="EMBL" id="VFK38199.1"/>
    </source>
</evidence>
<gene>
    <name evidence="5" type="ORF">BECKSD772E_GA0070983_102120</name>
    <name evidence="4" type="ORF">BECKSD772F_GA0070984_102220</name>
</gene>
<dbReference type="PANTHER" id="PTHR34475">
    <property type="match status" value="1"/>
</dbReference>
<dbReference type="InterPro" id="IPR025194">
    <property type="entry name" value="RodZ-like_C"/>
</dbReference>
<dbReference type="EMBL" id="CAADFU010000021">
    <property type="protein sequence ID" value="VFK43023.1"/>
    <property type="molecule type" value="Genomic_DNA"/>
</dbReference>
<feature type="transmembrane region" description="Helical" evidence="2">
    <location>
        <begin position="121"/>
        <end position="142"/>
    </location>
</feature>
<proteinExistence type="predicted"/>
<keyword evidence="2" id="KW-0812">Transmembrane</keyword>
<feature type="domain" description="HTH cro/C1-type" evidence="3">
    <location>
        <begin position="32"/>
        <end position="92"/>
    </location>
</feature>
<keyword evidence="2" id="KW-1133">Transmembrane helix</keyword>
<dbReference type="PROSITE" id="PS50943">
    <property type="entry name" value="HTH_CROC1"/>
    <property type="match status" value="1"/>
</dbReference>
<evidence type="ECO:0000256" key="2">
    <source>
        <dbReference type="SAM" id="Phobius"/>
    </source>
</evidence>
<evidence type="ECO:0000259" key="3">
    <source>
        <dbReference type="PROSITE" id="PS50943"/>
    </source>
</evidence>
<dbReference type="EMBL" id="CAADFR010000022">
    <property type="protein sequence ID" value="VFK38199.1"/>
    <property type="molecule type" value="Genomic_DNA"/>
</dbReference>
<dbReference type="CDD" id="cd00093">
    <property type="entry name" value="HTH_XRE"/>
    <property type="match status" value="1"/>
</dbReference>
<evidence type="ECO:0000313" key="5">
    <source>
        <dbReference type="EMBL" id="VFK43023.1"/>
    </source>
</evidence>
<dbReference type="SUPFAM" id="SSF47413">
    <property type="entry name" value="lambda repressor-like DNA-binding domains"/>
    <property type="match status" value="1"/>
</dbReference>